<dbReference type="Proteomes" id="UP000034793">
    <property type="component" value="Unassembled WGS sequence"/>
</dbReference>
<dbReference type="HAMAP" id="MF_01038">
    <property type="entry name" value="GpmI"/>
    <property type="match status" value="1"/>
</dbReference>
<dbReference type="Pfam" id="PF06415">
    <property type="entry name" value="iPGM_N"/>
    <property type="match status" value="1"/>
</dbReference>
<feature type="domain" description="BPG-independent PGAM N-terminal" evidence="15">
    <location>
        <begin position="87"/>
        <end position="334"/>
    </location>
</feature>
<evidence type="ECO:0000256" key="9">
    <source>
        <dbReference type="ARBA" id="ARBA00023235"/>
    </source>
</evidence>
<feature type="binding site" evidence="13">
    <location>
        <position position="482"/>
    </location>
    <ligand>
        <name>Mn(2+)</name>
        <dbReference type="ChEBI" id="CHEBI:29035"/>
        <label>2</label>
    </ligand>
</feature>
<feature type="binding site" evidence="13">
    <location>
        <position position="481"/>
    </location>
    <ligand>
        <name>Mn(2+)</name>
        <dbReference type="ChEBI" id="CHEBI:29035"/>
        <label>2</label>
    </ligand>
</feature>
<dbReference type="InterPro" id="IPR006124">
    <property type="entry name" value="Metalloenzyme"/>
</dbReference>
<keyword evidence="9 10" id="KW-0413">Isomerase</keyword>
<feature type="binding site" evidence="10 12">
    <location>
        <position position="190"/>
    </location>
    <ligand>
        <name>substrate</name>
    </ligand>
</feature>
<dbReference type="Gene3D" id="3.40.720.10">
    <property type="entry name" value="Alkaline Phosphatase, subunit A"/>
    <property type="match status" value="1"/>
</dbReference>
<sequence>MSFLGGGPKFVLLAILDGWGIAAPSAGNAITQAKTPNISKFMASYPHTTLSASGKAVGLPRGEDGNTETGHLNLGAGRIVYQDLERINLAIADGTFFDNQIFANAFSHVKKNNSALHLMGLVGSGGVHSDIDHLFSLIHMASVNKIAKLFLHLFTDGRDSSPTSAKIYIEQVEEVLIKEKVGTIASIIGRYWAMDRDQRWDRTAKAYFALTQGKGAMVKTPYEAIKKSYDAGKTDEFIEPSLILTDSKTPVALIKDGDAVVFYNFRIDRPRQLTKAFVLDDFSKANSLFEYDPYQVEYKKTHIIKKAKPAEEAPFERGKKLKDLYFVTMTEYSKQITKEGGVPAFPPEMVKTPIGHVVSSQGLRQLRITESEKERFVTFYFNGLRDTPFTNEERIIIPSPKVATYDKKPEMSSEEICKNLIDKIKAQQYEFIVVNFPNADMVGHTGNLDATIKAVEQIDKVLGDVANMVLAYEGALVITADHGNAEEMLNLTTGGIDTEHSVNPVPFAVIANYLLGNSKILQSGILADVAPTILTLMNIQVPSSMTGRNLLEGNKIDQPLQF</sequence>
<dbReference type="PATRIC" id="fig|1618552.3.peg.746"/>
<evidence type="ECO:0000256" key="11">
    <source>
        <dbReference type="NCBIfam" id="TIGR01307"/>
    </source>
</evidence>
<dbReference type="InterPro" id="IPR017850">
    <property type="entry name" value="Alkaline_phosphatase_core_sf"/>
</dbReference>
<evidence type="ECO:0000256" key="12">
    <source>
        <dbReference type="PIRSR" id="PIRSR001492-2"/>
    </source>
</evidence>
<comment type="similarity">
    <text evidence="5 10">Belongs to the BPG-independent phosphoglycerate mutase family.</text>
</comment>
<dbReference type="NCBIfam" id="TIGR01307">
    <property type="entry name" value="pgm_bpd_ind"/>
    <property type="match status" value="1"/>
</dbReference>
<evidence type="ECO:0000256" key="7">
    <source>
        <dbReference type="ARBA" id="ARBA00023152"/>
    </source>
</evidence>
<dbReference type="InterPro" id="IPR036646">
    <property type="entry name" value="PGAM_B_sf"/>
</dbReference>
<name>A0A0G0S4H7_9BACT</name>
<dbReference type="InterPro" id="IPR011258">
    <property type="entry name" value="BPG-indep_PGM_N"/>
</dbReference>
<evidence type="ECO:0000256" key="1">
    <source>
        <dbReference type="ARBA" id="ARBA00000370"/>
    </source>
</evidence>
<keyword evidence="7 10" id="KW-0324">Glycolysis</keyword>
<evidence type="ECO:0000313" key="17">
    <source>
        <dbReference type="Proteomes" id="UP000034793"/>
    </source>
</evidence>
<comment type="function">
    <text evidence="3 10">Catalyzes the interconversion of 2-phosphoglycerate and 3-phosphoglycerate.</text>
</comment>
<gene>
    <name evidence="10" type="primary">gpmI</name>
    <name evidence="16" type="ORF">UT61_C0027G0004</name>
</gene>
<dbReference type="GO" id="GO:0030145">
    <property type="term" value="F:manganese ion binding"/>
    <property type="evidence" value="ECO:0007669"/>
    <property type="project" value="InterPro"/>
</dbReference>
<evidence type="ECO:0000259" key="15">
    <source>
        <dbReference type="Pfam" id="PF06415"/>
    </source>
</evidence>
<evidence type="ECO:0000256" key="4">
    <source>
        <dbReference type="ARBA" id="ARBA00004798"/>
    </source>
</evidence>
<comment type="caution">
    <text evidence="16">The sequence shown here is derived from an EMBL/GenBank/DDBJ whole genome shotgun (WGS) entry which is preliminary data.</text>
</comment>
<evidence type="ECO:0000259" key="14">
    <source>
        <dbReference type="Pfam" id="PF01676"/>
    </source>
</evidence>
<dbReference type="PANTHER" id="PTHR31637">
    <property type="entry name" value="2,3-BISPHOSPHOGLYCERATE-INDEPENDENT PHOSPHOGLYCERATE MUTASE"/>
    <property type="match status" value="1"/>
</dbReference>
<evidence type="ECO:0000256" key="5">
    <source>
        <dbReference type="ARBA" id="ARBA00008819"/>
    </source>
</evidence>
<feature type="domain" description="Metalloenzyme" evidence="14">
    <location>
        <begin position="11"/>
        <end position="539"/>
    </location>
</feature>
<dbReference type="UniPathway" id="UPA00109">
    <property type="reaction ID" value="UER00186"/>
</dbReference>
<comment type="catalytic activity">
    <reaction evidence="1 10">
        <text>(2R)-2-phosphoglycerate = (2R)-3-phosphoglycerate</text>
        <dbReference type="Rhea" id="RHEA:15901"/>
        <dbReference type="ChEBI" id="CHEBI:58272"/>
        <dbReference type="ChEBI" id="CHEBI:58289"/>
        <dbReference type="EC" id="5.4.2.12"/>
    </reaction>
</comment>
<dbReference type="PIRSF" id="PIRSF001492">
    <property type="entry name" value="IPGAM"/>
    <property type="match status" value="1"/>
</dbReference>
<protein>
    <recommendedName>
        <fullName evidence="10 11">2,3-bisphosphoglycerate-independent phosphoglycerate mutase</fullName>
        <shortName evidence="10">BPG-independent PGAM</shortName>
        <shortName evidence="10">Phosphoglyceromutase</shortName>
        <shortName evidence="10">iPGM</shortName>
        <ecNumber evidence="10 11">5.4.2.12</ecNumber>
    </recommendedName>
</protein>
<evidence type="ECO:0000313" key="16">
    <source>
        <dbReference type="EMBL" id="KKR29595.1"/>
    </source>
</evidence>
<feature type="binding site" evidence="10 12">
    <location>
        <position position="196"/>
    </location>
    <ligand>
        <name>substrate</name>
    </ligand>
</feature>
<dbReference type="EC" id="5.4.2.12" evidence="10 11"/>
<dbReference type="InterPro" id="IPR005995">
    <property type="entry name" value="Pgm_bpd_ind"/>
</dbReference>
<dbReference type="CDD" id="cd16010">
    <property type="entry name" value="iPGM"/>
    <property type="match status" value="1"/>
</dbReference>
<dbReference type="GO" id="GO:0004619">
    <property type="term" value="F:phosphoglycerate mutase activity"/>
    <property type="evidence" value="ECO:0007669"/>
    <property type="project" value="UniProtKB-UniRule"/>
</dbReference>
<dbReference type="Pfam" id="PF01676">
    <property type="entry name" value="Metalloenzyme"/>
    <property type="match status" value="1"/>
</dbReference>
<comment type="cofactor">
    <cofactor evidence="2">
        <name>Mn(2+)</name>
        <dbReference type="ChEBI" id="CHEBI:29035"/>
    </cofactor>
</comment>
<dbReference type="Gene3D" id="3.40.1450.10">
    <property type="entry name" value="BPG-independent phosphoglycerate mutase, domain B"/>
    <property type="match status" value="1"/>
</dbReference>
<keyword evidence="8 13" id="KW-0464">Manganese</keyword>
<feature type="binding site" evidence="10 12">
    <location>
        <begin position="158"/>
        <end position="159"/>
    </location>
    <ligand>
        <name>substrate</name>
    </ligand>
</feature>
<comment type="caution">
    <text evidence="10">Lacks conserved residue(s) required for the propagation of feature annotation.</text>
</comment>
<proteinExistence type="inferred from homology"/>
<dbReference type="PANTHER" id="PTHR31637:SF0">
    <property type="entry name" value="2,3-BISPHOSPHOGLYCERATE-INDEPENDENT PHOSPHOGLYCERATE MUTASE"/>
    <property type="match status" value="1"/>
</dbReference>
<reference evidence="16 17" key="1">
    <citation type="journal article" date="2015" name="Nature">
        <title>rRNA introns, odd ribosomes, and small enigmatic genomes across a large radiation of phyla.</title>
        <authorList>
            <person name="Brown C.T."/>
            <person name="Hug L.A."/>
            <person name="Thomas B.C."/>
            <person name="Sharon I."/>
            <person name="Castelle C.J."/>
            <person name="Singh A."/>
            <person name="Wilkins M.J."/>
            <person name="Williams K.H."/>
            <person name="Banfield J.F."/>
        </authorList>
    </citation>
    <scope>NUCLEOTIDE SEQUENCE [LARGE SCALE GENOMIC DNA]</scope>
</reference>
<dbReference type="GO" id="GO:0006007">
    <property type="term" value="P:glucose catabolic process"/>
    <property type="evidence" value="ECO:0007669"/>
    <property type="project" value="InterPro"/>
</dbReference>
<keyword evidence="6 13" id="KW-0479">Metal-binding</keyword>
<evidence type="ECO:0000256" key="8">
    <source>
        <dbReference type="ARBA" id="ARBA00023211"/>
    </source>
</evidence>
<comment type="subunit">
    <text evidence="10">Monomer.</text>
</comment>
<dbReference type="SUPFAM" id="SSF53649">
    <property type="entry name" value="Alkaline phosphatase-like"/>
    <property type="match status" value="1"/>
</dbReference>
<dbReference type="GO" id="GO:0006096">
    <property type="term" value="P:glycolytic process"/>
    <property type="evidence" value="ECO:0007669"/>
    <property type="project" value="UniProtKB-UniRule"/>
</dbReference>
<dbReference type="FunFam" id="3.40.1450.10:FF:000002">
    <property type="entry name" value="2,3-bisphosphoglycerate-independent phosphoglycerate mutase"/>
    <property type="match status" value="1"/>
</dbReference>
<accession>A0A0G0S4H7</accession>
<feature type="binding site" evidence="10 12">
    <location>
        <position position="373"/>
    </location>
    <ligand>
        <name>substrate</name>
    </ligand>
</feature>
<evidence type="ECO:0000256" key="13">
    <source>
        <dbReference type="PIRSR" id="PIRSR001492-3"/>
    </source>
</evidence>
<feature type="binding site" evidence="13">
    <location>
        <position position="444"/>
    </location>
    <ligand>
        <name>Mn(2+)</name>
        <dbReference type="ChEBI" id="CHEBI:29035"/>
        <label>1</label>
    </ligand>
</feature>
<feature type="binding site" evidence="13">
    <location>
        <position position="500"/>
    </location>
    <ligand>
        <name>Mn(2+)</name>
        <dbReference type="ChEBI" id="CHEBI:29035"/>
        <label>1</label>
    </ligand>
</feature>
<feature type="binding site" evidence="13">
    <location>
        <position position="17"/>
    </location>
    <ligand>
        <name>Mn(2+)</name>
        <dbReference type="ChEBI" id="CHEBI:29035"/>
        <label>2</label>
    </ligand>
</feature>
<organism evidence="16 17">
    <name type="scientific">Candidatus Woesebacteria bacterium GW2011_GWA1_39_8</name>
    <dbReference type="NCBI Taxonomy" id="1618552"/>
    <lineage>
        <taxon>Bacteria</taxon>
        <taxon>Candidatus Woeseibacteriota</taxon>
    </lineage>
</organism>
<feature type="binding site" evidence="13">
    <location>
        <position position="440"/>
    </location>
    <ligand>
        <name>Mn(2+)</name>
        <dbReference type="ChEBI" id="CHEBI:29035"/>
        <label>1</label>
    </ligand>
</feature>
<comment type="pathway">
    <text evidence="4 10">Carbohydrate degradation; glycolysis; pyruvate from D-glyceraldehyde 3-phosphate: step 3/5.</text>
</comment>
<dbReference type="SUPFAM" id="SSF64158">
    <property type="entry name" value="2,3-Bisphosphoglycerate-independent phosphoglycerate mutase, substrate-binding domain"/>
    <property type="match status" value="1"/>
</dbReference>
<feature type="binding site" evidence="10 12">
    <location>
        <begin position="266"/>
        <end position="269"/>
    </location>
    <ligand>
        <name>substrate</name>
    </ligand>
</feature>
<dbReference type="AlphaFoldDB" id="A0A0G0S4H7"/>
<evidence type="ECO:0000256" key="6">
    <source>
        <dbReference type="ARBA" id="ARBA00022723"/>
    </source>
</evidence>
<evidence type="ECO:0000256" key="2">
    <source>
        <dbReference type="ARBA" id="ARBA00001936"/>
    </source>
</evidence>
<dbReference type="GO" id="GO:0005829">
    <property type="term" value="C:cytosol"/>
    <property type="evidence" value="ECO:0007669"/>
    <property type="project" value="TreeGrafter"/>
</dbReference>
<evidence type="ECO:0000256" key="10">
    <source>
        <dbReference type="HAMAP-Rule" id="MF_01038"/>
    </source>
</evidence>
<dbReference type="EMBL" id="LBXL01000027">
    <property type="protein sequence ID" value="KKR29595.1"/>
    <property type="molecule type" value="Genomic_DNA"/>
</dbReference>
<evidence type="ECO:0000256" key="3">
    <source>
        <dbReference type="ARBA" id="ARBA00002315"/>
    </source>
</evidence>
<feature type="binding site" evidence="10 12">
    <location>
        <position position="128"/>
    </location>
    <ligand>
        <name>substrate</name>
    </ligand>
</feature>